<dbReference type="CDD" id="cd06261">
    <property type="entry name" value="TM_PBP2"/>
    <property type="match status" value="1"/>
</dbReference>
<feature type="transmembrane region" description="Helical" evidence="7">
    <location>
        <begin position="133"/>
        <end position="156"/>
    </location>
</feature>
<keyword evidence="2 7" id="KW-0813">Transport</keyword>
<feature type="domain" description="ABC transmembrane type-1" evidence="8">
    <location>
        <begin position="94"/>
        <end position="291"/>
    </location>
</feature>
<dbReference type="InterPro" id="IPR035906">
    <property type="entry name" value="MetI-like_sf"/>
</dbReference>
<name>A0A6L5YAR9_9BACT</name>
<evidence type="ECO:0000313" key="9">
    <source>
        <dbReference type="EMBL" id="MST55235.1"/>
    </source>
</evidence>
<reference evidence="9 10" key="1">
    <citation type="submission" date="2019-08" db="EMBL/GenBank/DDBJ databases">
        <title>In-depth cultivation of the pig gut microbiome towards novel bacterial diversity and tailored functional studies.</title>
        <authorList>
            <person name="Wylensek D."/>
            <person name="Hitch T.C.A."/>
            <person name="Clavel T."/>
        </authorList>
    </citation>
    <scope>NUCLEOTIDE SEQUENCE [LARGE SCALE GENOMIC DNA]</scope>
    <source>
        <strain evidence="9 10">SM-530-WT-4B</strain>
    </source>
</reference>
<evidence type="ECO:0000256" key="3">
    <source>
        <dbReference type="ARBA" id="ARBA00022475"/>
    </source>
</evidence>
<dbReference type="RefSeq" id="WP_154528331.1">
    <property type="nucleotide sequence ID" value="NZ_JAXDZJ010000003.1"/>
</dbReference>
<keyword evidence="5 7" id="KW-1133">Transmembrane helix</keyword>
<protein>
    <submittedName>
        <fullName evidence="9">ABC transporter permease</fullName>
    </submittedName>
</protein>
<feature type="transmembrane region" description="Helical" evidence="7">
    <location>
        <begin position="230"/>
        <end position="252"/>
    </location>
</feature>
<dbReference type="Gene3D" id="1.10.3720.10">
    <property type="entry name" value="MetI-like"/>
    <property type="match status" value="1"/>
</dbReference>
<dbReference type="PROSITE" id="PS50928">
    <property type="entry name" value="ABC_TM1"/>
    <property type="match status" value="1"/>
</dbReference>
<feature type="transmembrane region" description="Helical" evidence="7">
    <location>
        <begin position="98"/>
        <end position="121"/>
    </location>
</feature>
<dbReference type="Pfam" id="PF00528">
    <property type="entry name" value="BPD_transp_1"/>
    <property type="match status" value="1"/>
</dbReference>
<evidence type="ECO:0000256" key="6">
    <source>
        <dbReference type="ARBA" id="ARBA00023136"/>
    </source>
</evidence>
<dbReference type="AlphaFoldDB" id="A0A6L5YAR9"/>
<dbReference type="PANTHER" id="PTHR30465">
    <property type="entry name" value="INNER MEMBRANE ABC TRANSPORTER"/>
    <property type="match status" value="1"/>
</dbReference>
<feature type="transmembrane region" description="Helical" evidence="7">
    <location>
        <begin position="12"/>
        <end position="30"/>
    </location>
</feature>
<dbReference type="GO" id="GO:0005886">
    <property type="term" value="C:plasma membrane"/>
    <property type="evidence" value="ECO:0007669"/>
    <property type="project" value="UniProtKB-SubCell"/>
</dbReference>
<evidence type="ECO:0000256" key="5">
    <source>
        <dbReference type="ARBA" id="ARBA00022989"/>
    </source>
</evidence>
<accession>A0A6L5YAR9</accession>
<dbReference type="Proteomes" id="UP000473699">
    <property type="component" value="Unassembled WGS sequence"/>
</dbReference>
<dbReference type="InterPro" id="IPR000515">
    <property type="entry name" value="MetI-like"/>
</dbReference>
<evidence type="ECO:0000256" key="1">
    <source>
        <dbReference type="ARBA" id="ARBA00004651"/>
    </source>
</evidence>
<keyword evidence="10" id="KW-1185">Reference proteome</keyword>
<organism evidence="9 10">
    <name type="scientific">Pyramidobacter porci</name>
    <dbReference type="NCBI Taxonomy" id="2605789"/>
    <lineage>
        <taxon>Bacteria</taxon>
        <taxon>Thermotogati</taxon>
        <taxon>Synergistota</taxon>
        <taxon>Synergistia</taxon>
        <taxon>Synergistales</taxon>
        <taxon>Dethiosulfovibrionaceae</taxon>
        <taxon>Pyramidobacter</taxon>
    </lineage>
</organism>
<sequence>MLKYVLQRISTSLLTLFVIITLTFFLMRAIPGGPFTDEKVIPPEIMEKILERYHMNDPLWKQYGHYLWNAVHFDFGPSYRYEGMTVNQLISGSFPASALVGSLAILLSLIVGIPAGIISALRRGRWQDKTAMVLATLGITIPNYVIATLMVYFFAYRWGIVTVGFWEGLPTSILPAITLAGYPAAFISRLTRSSMLEVIQQDYIRTAYSKGLRERTVVYIHALRNAIIPVVTYLGPLIAGILTGSFVVEQVFGIPGLGLFFVTSIQNRDYTTIMGVTIFFSALLVFMNLLVDICLGFIDPRIKLAK</sequence>
<dbReference type="EMBL" id="VUNH01000003">
    <property type="protein sequence ID" value="MST55235.1"/>
    <property type="molecule type" value="Genomic_DNA"/>
</dbReference>
<evidence type="ECO:0000259" key="8">
    <source>
        <dbReference type="PROSITE" id="PS50928"/>
    </source>
</evidence>
<gene>
    <name evidence="9" type="ORF">FYJ74_04165</name>
</gene>
<feature type="transmembrane region" description="Helical" evidence="7">
    <location>
        <begin position="272"/>
        <end position="298"/>
    </location>
</feature>
<comment type="subcellular location">
    <subcellularLocation>
        <location evidence="1 7">Cell membrane</location>
        <topology evidence="1 7">Multi-pass membrane protein</topology>
    </subcellularLocation>
</comment>
<keyword evidence="4 7" id="KW-0812">Transmembrane</keyword>
<proteinExistence type="inferred from homology"/>
<keyword evidence="6 7" id="KW-0472">Membrane</keyword>
<comment type="caution">
    <text evidence="9">The sequence shown here is derived from an EMBL/GenBank/DDBJ whole genome shotgun (WGS) entry which is preliminary data.</text>
</comment>
<evidence type="ECO:0000256" key="7">
    <source>
        <dbReference type="RuleBase" id="RU363032"/>
    </source>
</evidence>
<feature type="transmembrane region" description="Helical" evidence="7">
    <location>
        <begin position="168"/>
        <end position="187"/>
    </location>
</feature>
<evidence type="ECO:0000256" key="2">
    <source>
        <dbReference type="ARBA" id="ARBA00022448"/>
    </source>
</evidence>
<keyword evidence="3" id="KW-1003">Cell membrane</keyword>
<dbReference type="GO" id="GO:0055085">
    <property type="term" value="P:transmembrane transport"/>
    <property type="evidence" value="ECO:0007669"/>
    <property type="project" value="InterPro"/>
</dbReference>
<dbReference type="SUPFAM" id="SSF161098">
    <property type="entry name" value="MetI-like"/>
    <property type="match status" value="1"/>
</dbReference>
<dbReference type="Pfam" id="PF19300">
    <property type="entry name" value="BPD_transp_1_N"/>
    <property type="match status" value="1"/>
</dbReference>
<dbReference type="InterPro" id="IPR045621">
    <property type="entry name" value="BPD_transp_1_N"/>
</dbReference>
<dbReference type="PANTHER" id="PTHR30465:SF93">
    <property type="entry name" value="OLIGOPEPTIDE TRANSPORT SYSTEM PERMEASE PROTEIN OPPB"/>
    <property type="match status" value="1"/>
</dbReference>
<evidence type="ECO:0000313" key="10">
    <source>
        <dbReference type="Proteomes" id="UP000473699"/>
    </source>
</evidence>
<comment type="similarity">
    <text evidence="7">Belongs to the binding-protein-dependent transport system permease family.</text>
</comment>
<evidence type="ECO:0000256" key="4">
    <source>
        <dbReference type="ARBA" id="ARBA00022692"/>
    </source>
</evidence>